<evidence type="ECO:0000256" key="1">
    <source>
        <dbReference type="SAM" id="MobiDB-lite"/>
    </source>
</evidence>
<sequence length="86" mass="9170">MTAVMLYKGRRSAGYGTAVRGCLPAVPGERPRTGWATAPVRAAAHPGAAPVCFPHSRRYSQRERRSRAAVRSNGPSVPVTAAIRRG</sequence>
<organism evidence="2">
    <name type="scientific">Actinoplanes campanulatus</name>
    <dbReference type="NCBI Taxonomy" id="113559"/>
    <lineage>
        <taxon>Bacteria</taxon>
        <taxon>Bacillati</taxon>
        <taxon>Actinomycetota</taxon>
        <taxon>Actinomycetes</taxon>
        <taxon>Micromonosporales</taxon>
        <taxon>Micromonosporaceae</taxon>
        <taxon>Actinoplanes</taxon>
    </lineage>
</organism>
<comment type="caution">
    <text evidence="2">The sequence shown here is derived from an EMBL/GenBank/DDBJ whole genome shotgun (WGS) entry which is preliminary data.</text>
</comment>
<reference evidence="2" key="1">
    <citation type="submission" date="2021-01" db="EMBL/GenBank/DDBJ databases">
        <title>Whole genome shotgun sequence of Actinoplanes capillaceus NBRC 16408.</title>
        <authorList>
            <person name="Komaki H."/>
            <person name="Tamura T."/>
        </authorList>
    </citation>
    <scope>NUCLEOTIDE SEQUENCE [LARGE SCALE GENOMIC DNA]</scope>
    <source>
        <strain evidence="2">NBRC 16408</strain>
    </source>
</reference>
<name>A0ABQ3WKT1_9ACTN</name>
<evidence type="ECO:0000313" key="2">
    <source>
        <dbReference type="EMBL" id="GID46829.1"/>
    </source>
</evidence>
<accession>A0ABQ3WKT1</accession>
<feature type="region of interest" description="Disordered" evidence="1">
    <location>
        <begin position="63"/>
        <end position="86"/>
    </location>
</feature>
<dbReference type="EMBL" id="BOMF01000080">
    <property type="protein sequence ID" value="GID46829.1"/>
    <property type="molecule type" value="Genomic_DNA"/>
</dbReference>
<proteinExistence type="predicted"/>
<gene>
    <name evidence="2" type="ORF">Aca07nite_41040</name>
</gene>
<protein>
    <submittedName>
        <fullName evidence="2">Uncharacterized protein</fullName>
    </submittedName>
</protein>